<dbReference type="Gene3D" id="1.20.930.20">
    <property type="entry name" value="Adaptor protein Cbl, N-terminal domain"/>
    <property type="match status" value="1"/>
</dbReference>
<dbReference type="CDD" id="cd21037">
    <property type="entry name" value="MLKL_NTD"/>
    <property type="match status" value="1"/>
</dbReference>
<feature type="compositionally biased region" description="Polar residues" evidence="2">
    <location>
        <begin position="279"/>
        <end position="300"/>
    </location>
</feature>
<feature type="compositionally biased region" description="Polar residues" evidence="2">
    <location>
        <begin position="1"/>
        <end position="22"/>
    </location>
</feature>
<reference evidence="3" key="1">
    <citation type="submission" date="2016-06" db="EMBL/GenBank/DDBJ databases">
        <authorList>
            <person name="Cuomo C."/>
            <person name="Litvintseva A."/>
            <person name="Heitman J."/>
            <person name="Chen Y."/>
            <person name="Sun S."/>
            <person name="Springer D."/>
            <person name="Dromer F."/>
            <person name="Young S."/>
            <person name="Zeng Q."/>
            <person name="Chapman S."/>
            <person name="Gujja S."/>
            <person name="Saif S."/>
            <person name="Birren B."/>
        </authorList>
    </citation>
    <scope>NUCLEOTIDE SEQUENCE</scope>
    <source>
        <strain evidence="3">CBS 7841</strain>
    </source>
</reference>
<proteinExistence type="predicted"/>
<sequence>MSNQTPSRKIIQESSQLASSLEHSLPPSFDESSRILKSLNATTVQSLLHLKEDECKDSEQFKDALEKAGNSLNHLELTVAISTIDSKESQNAWDLALTSLEELHLTTVIVNGMVSDVLADVQWPAIMLKIYSHAREMLLSAAMIKHEQVLALTLVECCANVADELVKTIQDCSGNVPKKLVDNMERLEVQLDTFQKLLAVTSKQSKFQQRMLSIKVRKSINKALEDLSVFVIGFGLRNDNLSVPILFKNLMAYNRTAIQAPPSVDAEDVSSENSDLQENESSSNLKSATSKLIAGNQTLGPSSPPQSVVIIPPPGDPPEYQPLPVGQLPSSVPSSPDPALGLTQTHEALEAAEKAVGKLEKAATIAGVITAGLTIAGNWLPGVEGVCTVVNQMFESAVSISAGKVSALRLVERCAMVSEGVVQAIHESNGEVSEVMQNNINRLTSQLQRHQQLLAKVANLSYYQLLRRSGKTESEILQATEDLEDLVRVFNLQGQILTSAWQEESRNTWRTDIDTLIDVIFQMQEEMQKKNDAIYAFLSSIVFNMADNYSPFSDFNQSLTGLASSSPPVIPGGFPSNALMLHQPQQTEENKSQGLEHTTGLEIPPLIQRQSSQALGSSQTRKSQAPQVEGVQLAASMMRRALNIIESAHEVERKLQRSSTL</sequence>
<dbReference type="RefSeq" id="XP_066068714.1">
    <property type="nucleotide sequence ID" value="XM_066212617.1"/>
</dbReference>
<dbReference type="AlphaFoldDB" id="A0A1E3HPG8"/>
<evidence type="ECO:0000313" key="4">
    <source>
        <dbReference type="Proteomes" id="UP000094043"/>
    </source>
</evidence>
<gene>
    <name evidence="3" type="ORF">L203_103213</name>
</gene>
<dbReference type="GeneID" id="91087424"/>
<dbReference type="Proteomes" id="UP000094043">
    <property type="component" value="Chromosome 3"/>
</dbReference>
<feature type="compositionally biased region" description="Acidic residues" evidence="2">
    <location>
        <begin position="265"/>
        <end position="278"/>
    </location>
</feature>
<organism evidence="3 4">
    <name type="scientific">Cryptococcus depauperatus CBS 7841</name>
    <dbReference type="NCBI Taxonomy" id="1295531"/>
    <lineage>
        <taxon>Eukaryota</taxon>
        <taxon>Fungi</taxon>
        <taxon>Dikarya</taxon>
        <taxon>Basidiomycota</taxon>
        <taxon>Agaricomycotina</taxon>
        <taxon>Tremellomycetes</taxon>
        <taxon>Tremellales</taxon>
        <taxon>Cryptococcaceae</taxon>
        <taxon>Cryptococcus</taxon>
    </lineage>
</organism>
<feature type="region of interest" description="Disordered" evidence="2">
    <location>
        <begin position="262"/>
        <end position="341"/>
    </location>
</feature>
<name>A0A1E3HPG8_9TREE</name>
<protein>
    <submittedName>
        <fullName evidence="3">Uncharacterized protein</fullName>
    </submittedName>
</protein>
<dbReference type="GO" id="GO:0007166">
    <property type="term" value="P:cell surface receptor signaling pathway"/>
    <property type="evidence" value="ECO:0007669"/>
    <property type="project" value="InterPro"/>
</dbReference>
<feature type="region of interest" description="Disordered" evidence="2">
    <location>
        <begin position="1"/>
        <end position="25"/>
    </location>
</feature>
<accession>A0A1E3HPG8</accession>
<reference evidence="3" key="3">
    <citation type="submission" date="2024-01" db="EMBL/GenBank/DDBJ databases">
        <authorList>
            <person name="Coelho M.A."/>
            <person name="David-Palma M."/>
            <person name="Shea T."/>
            <person name="Sun S."/>
            <person name="Cuomo C.A."/>
            <person name="Heitman J."/>
        </authorList>
    </citation>
    <scope>NUCLEOTIDE SEQUENCE</scope>
    <source>
        <strain evidence="3">CBS 7841</strain>
    </source>
</reference>
<keyword evidence="4" id="KW-1185">Reference proteome</keyword>
<dbReference type="VEuPathDB" id="FungiDB:L203_06170"/>
<evidence type="ECO:0000313" key="3">
    <source>
        <dbReference type="EMBL" id="WVN88014.1"/>
    </source>
</evidence>
<keyword evidence="1" id="KW-0175">Coiled coil</keyword>
<dbReference type="EMBL" id="CP143786">
    <property type="protein sequence ID" value="WVN88014.1"/>
    <property type="molecule type" value="Genomic_DNA"/>
</dbReference>
<dbReference type="OrthoDB" id="1668230at2759"/>
<reference evidence="3" key="2">
    <citation type="journal article" date="2022" name="Elife">
        <title>Obligate sexual reproduction of a homothallic fungus closely related to the Cryptococcus pathogenic species complex.</title>
        <authorList>
            <person name="Passer A.R."/>
            <person name="Clancey S.A."/>
            <person name="Shea T."/>
            <person name="David-Palma M."/>
            <person name="Averette A.F."/>
            <person name="Boekhout T."/>
            <person name="Porcel B.M."/>
            <person name="Nowrousian M."/>
            <person name="Cuomo C.A."/>
            <person name="Sun S."/>
            <person name="Heitman J."/>
            <person name="Coelho M.A."/>
        </authorList>
    </citation>
    <scope>NUCLEOTIDE SEQUENCE</scope>
    <source>
        <strain evidence="3">CBS 7841</strain>
    </source>
</reference>
<evidence type="ECO:0000256" key="2">
    <source>
        <dbReference type="SAM" id="MobiDB-lite"/>
    </source>
</evidence>
<feature type="compositionally biased region" description="Pro residues" evidence="2">
    <location>
        <begin position="311"/>
        <end position="321"/>
    </location>
</feature>
<dbReference type="InterPro" id="IPR059179">
    <property type="entry name" value="MLKL-like_MCAfunc"/>
</dbReference>
<feature type="coiled-coil region" evidence="1">
    <location>
        <begin position="433"/>
        <end position="460"/>
    </location>
</feature>
<dbReference type="InterPro" id="IPR036537">
    <property type="entry name" value="Adaptor_Cbl_N_dom_sf"/>
</dbReference>
<dbReference type="KEGG" id="cdep:91087424"/>
<evidence type="ECO:0000256" key="1">
    <source>
        <dbReference type="SAM" id="Coils"/>
    </source>
</evidence>